<organism evidence="2 3">
    <name type="scientific">Tumebacillus lacus</name>
    <dbReference type="NCBI Taxonomy" id="2995335"/>
    <lineage>
        <taxon>Bacteria</taxon>
        <taxon>Bacillati</taxon>
        <taxon>Bacillota</taxon>
        <taxon>Bacilli</taxon>
        <taxon>Bacillales</taxon>
        <taxon>Alicyclobacillaceae</taxon>
        <taxon>Tumebacillus</taxon>
    </lineage>
</organism>
<proteinExistence type="predicted"/>
<dbReference type="Gene3D" id="3.60.21.10">
    <property type="match status" value="1"/>
</dbReference>
<accession>A0ABT3WZY7</accession>
<feature type="domain" description="Calcineurin-like phosphoesterase" evidence="1">
    <location>
        <begin position="41"/>
        <end position="243"/>
    </location>
</feature>
<keyword evidence="3" id="KW-1185">Reference proteome</keyword>
<dbReference type="PANTHER" id="PTHR43143">
    <property type="entry name" value="METALLOPHOSPHOESTERASE, CALCINEURIN SUPERFAMILY"/>
    <property type="match status" value="1"/>
</dbReference>
<sequence>MRRLSSVRGLYAWILIFASLLLVAPFQSSVATVNAERPRLSIAVFSDLHITASEVIGADIPTYKFKNALVDLRRLRPDLLVINGDLSMNGRPKDYDLIKELLAKEVPTLPMYPTMGNHDYYHAWESPEWNDDRSKETFQSKFALDKLYYDRYVRGLHLIFLSPEQYMPRQKEIGEAAWLSPEQVAWFEKTLLATTMPTVVFLHQPLDGTVYQGFPIGTVQAKELLAIAQKHPQVFWLSSHTHISPESPTEMVERDNMVFASTGSVWRPWDRLTSYFPGARKRNGIYYHTDPLKSQSRYLNVYDDRVEILVRNHHTHSWSTVKHSVPLKPH</sequence>
<dbReference type="EMBL" id="JAPMLT010000003">
    <property type="protein sequence ID" value="MCX7569771.1"/>
    <property type="molecule type" value="Genomic_DNA"/>
</dbReference>
<dbReference type="PANTHER" id="PTHR43143:SF1">
    <property type="entry name" value="SERINE_THREONINE-PROTEIN PHOSPHATASE CPPED1"/>
    <property type="match status" value="1"/>
</dbReference>
<dbReference type="Pfam" id="PF00149">
    <property type="entry name" value="Metallophos"/>
    <property type="match status" value="1"/>
</dbReference>
<gene>
    <name evidence="2" type="ORF">OS242_07320</name>
</gene>
<dbReference type="SUPFAM" id="SSF56300">
    <property type="entry name" value="Metallo-dependent phosphatases"/>
    <property type="match status" value="1"/>
</dbReference>
<dbReference type="InterPro" id="IPR029052">
    <property type="entry name" value="Metallo-depent_PP-like"/>
</dbReference>
<evidence type="ECO:0000259" key="1">
    <source>
        <dbReference type="Pfam" id="PF00149"/>
    </source>
</evidence>
<protein>
    <submittedName>
        <fullName evidence="2">Metallophosphoesterase</fullName>
    </submittedName>
</protein>
<evidence type="ECO:0000313" key="2">
    <source>
        <dbReference type="EMBL" id="MCX7569771.1"/>
    </source>
</evidence>
<dbReference type="InterPro" id="IPR051918">
    <property type="entry name" value="STPP_CPPED1"/>
</dbReference>
<dbReference type="InterPro" id="IPR004843">
    <property type="entry name" value="Calcineurin-like_PHP"/>
</dbReference>
<dbReference type="RefSeq" id="WP_267151024.1">
    <property type="nucleotide sequence ID" value="NZ_JAPMLT010000003.1"/>
</dbReference>
<comment type="caution">
    <text evidence="2">The sequence shown here is derived from an EMBL/GenBank/DDBJ whole genome shotgun (WGS) entry which is preliminary data.</text>
</comment>
<evidence type="ECO:0000313" key="3">
    <source>
        <dbReference type="Proteomes" id="UP001208017"/>
    </source>
</evidence>
<reference evidence="2 3" key="1">
    <citation type="submission" date="2022-11" db="EMBL/GenBank/DDBJ databases">
        <title>Study of microbial diversity in lake waters.</title>
        <authorList>
            <person name="Zhang J."/>
        </authorList>
    </citation>
    <scope>NUCLEOTIDE SEQUENCE [LARGE SCALE GENOMIC DNA]</scope>
    <source>
        <strain evidence="2 3">DT12</strain>
    </source>
</reference>
<name>A0ABT3WZY7_9BACL</name>
<dbReference type="Proteomes" id="UP001208017">
    <property type="component" value="Unassembled WGS sequence"/>
</dbReference>